<feature type="transmembrane region" description="Helical" evidence="6">
    <location>
        <begin position="217"/>
        <end position="240"/>
    </location>
</feature>
<feature type="transmembrane region" description="Helical" evidence="6">
    <location>
        <begin position="375"/>
        <end position="395"/>
    </location>
</feature>
<feature type="domain" description="Major facilitator superfamily (MFS) profile" evidence="7">
    <location>
        <begin position="22"/>
        <end position="400"/>
    </location>
</feature>
<dbReference type="InterPro" id="IPR050189">
    <property type="entry name" value="MFS_Efflux_Transporters"/>
</dbReference>
<feature type="transmembrane region" description="Helical" evidence="6">
    <location>
        <begin position="146"/>
        <end position="168"/>
    </location>
</feature>
<feature type="transmembrane region" description="Helical" evidence="6">
    <location>
        <begin position="279"/>
        <end position="301"/>
    </location>
</feature>
<dbReference type="Gene3D" id="1.20.1250.20">
    <property type="entry name" value="MFS general substrate transporter like domains"/>
    <property type="match status" value="2"/>
</dbReference>
<gene>
    <name evidence="8" type="ORF">GCM10022377_18540</name>
</gene>
<dbReference type="Pfam" id="PF07690">
    <property type="entry name" value="MFS_1"/>
    <property type="match status" value="1"/>
</dbReference>
<keyword evidence="2" id="KW-1003">Cell membrane</keyword>
<dbReference type="CDD" id="cd17324">
    <property type="entry name" value="MFS_NepI_like"/>
    <property type="match status" value="1"/>
</dbReference>
<keyword evidence="4 6" id="KW-1133">Transmembrane helix</keyword>
<dbReference type="RefSeq" id="WP_344883274.1">
    <property type="nucleotide sequence ID" value="NZ_BAABCJ010000002.1"/>
</dbReference>
<evidence type="ECO:0000256" key="6">
    <source>
        <dbReference type="SAM" id="Phobius"/>
    </source>
</evidence>
<evidence type="ECO:0000256" key="1">
    <source>
        <dbReference type="ARBA" id="ARBA00004651"/>
    </source>
</evidence>
<keyword evidence="3 6" id="KW-0812">Transmembrane</keyword>
<feature type="transmembrane region" description="Helical" evidence="6">
    <location>
        <begin position="20"/>
        <end position="40"/>
    </location>
</feature>
<feature type="transmembrane region" description="Helical" evidence="6">
    <location>
        <begin position="348"/>
        <end position="369"/>
    </location>
</feature>
<accession>A0ABP7DFW5</accession>
<evidence type="ECO:0000313" key="9">
    <source>
        <dbReference type="Proteomes" id="UP001501536"/>
    </source>
</evidence>
<feature type="transmembrane region" description="Helical" evidence="6">
    <location>
        <begin position="60"/>
        <end position="81"/>
    </location>
</feature>
<dbReference type="InterPro" id="IPR020846">
    <property type="entry name" value="MFS_dom"/>
</dbReference>
<feature type="transmembrane region" description="Helical" evidence="6">
    <location>
        <begin position="88"/>
        <end position="109"/>
    </location>
</feature>
<dbReference type="PANTHER" id="PTHR43124:SF3">
    <property type="entry name" value="CHLORAMPHENICOL EFFLUX PUMP RV0191"/>
    <property type="match status" value="1"/>
</dbReference>
<proteinExistence type="predicted"/>
<name>A0ABP7DFW5_9MICC</name>
<evidence type="ECO:0000256" key="3">
    <source>
        <dbReference type="ARBA" id="ARBA00022692"/>
    </source>
</evidence>
<protein>
    <submittedName>
        <fullName evidence="8">MFS transporter</fullName>
    </submittedName>
</protein>
<organism evidence="8 9">
    <name type="scientific">Zhihengliuella alba</name>
    <dbReference type="NCBI Taxonomy" id="547018"/>
    <lineage>
        <taxon>Bacteria</taxon>
        <taxon>Bacillati</taxon>
        <taxon>Actinomycetota</taxon>
        <taxon>Actinomycetes</taxon>
        <taxon>Micrococcales</taxon>
        <taxon>Micrococcaceae</taxon>
        <taxon>Zhihengliuella</taxon>
    </lineage>
</organism>
<evidence type="ECO:0000259" key="7">
    <source>
        <dbReference type="PROSITE" id="PS50850"/>
    </source>
</evidence>
<dbReference type="Proteomes" id="UP001501536">
    <property type="component" value="Unassembled WGS sequence"/>
</dbReference>
<evidence type="ECO:0000313" key="8">
    <source>
        <dbReference type="EMBL" id="GAA3705119.1"/>
    </source>
</evidence>
<dbReference type="PANTHER" id="PTHR43124">
    <property type="entry name" value="PURINE EFFLUX PUMP PBUE"/>
    <property type="match status" value="1"/>
</dbReference>
<evidence type="ECO:0000256" key="2">
    <source>
        <dbReference type="ARBA" id="ARBA00022475"/>
    </source>
</evidence>
<dbReference type="SUPFAM" id="SSF103473">
    <property type="entry name" value="MFS general substrate transporter"/>
    <property type="match status" value="1"/>
</dbReference>
<dbReference type="InterPro" id="IPR036259">
    <property type="entry name" value="MFS_trans_sf"/>
</dbReference>
<sequence length="417" mass="43158">MQTHATPQTATSLLTGRRLLVAVIALAMGGFGIGATEFTIMGLLQEGAVDLGVANEDMGLLITAYALGVVVGAPTLTALGARVPKKTMVLWLMGFFTIANVSSFFAPTYEVMVLSRFLSGLPHGAYFGLAALLAATLVPPTMRGRAIAWIFLGLAAANVVGVPVFTWVGQWLGWRSMFVAVGIIGVLTWILIKANVPFRPSHAEASIRAELSALKSGGVWLAMLTGIVGFGGFFAVYSYISPILTDVTGLPITVVPIVLGLYGLGMVAGNLVGGRLADWSVFGSLYISLGSMAIVMTTFGLVSPIPWLAMVFVFIMGGVGSLLAPGLQSLLMDSAPRAQSLASSLNHSSLNVANALGAALGAEVIRAGLGYQAPAFAGTILALMGLALALFAGWLHRRRTPEAPTAAPSVPAVDASA</sequence>
<keyword evidence="9" id="KW-1185">Reference proteome</keyword>
<reference evidence="9" key="1">
    <citation type="journal article" date="2019" name="Int. J. Syst. Evol. Microbiol.">
        <title>The Global Catalogue of Microorganisms (GCM) 10K type strain sequencing project: providing services to taxonomists for standard genome sequencing and annotation.</title>
        <authorList>
            <consortium name="The Broad Institute Genomics Platform"/>
            <consortium name="The Broad Institute Genome Sequencing Center for Infectious Disease"/>
            <person name="Wu L."/>
            <person name="Ma J."/>
        </authorList>
    </citation>
    <scope>NUCLEOTIDE SEQUENCE [LARGE SCALE GENOMIC DNA]</scope>
    <source>
        <strain evidence="9">JCM 16961</strain>
    </source>
</reference>
<feature type="transmembrane region" description="Helical" evidence="6">
    <location>
        <begin position="252"/>
        <end position="272"/>
    </location>
</feature>
<dbReference type="InterPro" id="IPR011701">
    <property type="entry name" value="MFS"/>
</dbReference>
<keyword evidence="5 6" id="KW-0472">Membrane</keyword>
<evidence type="ECO:0000256" key="4">
    <source>
        <dbReference type="ARBA" id="ARBA00022989"/>
    </source>
</evidence>
<feature type="transmembrane region" description="Helical" evidence="6">
    <location>
        <begin position="174"/>
        <end position="196"/>
    </location>
</feature>
<comment type="subcellular location">
    <subcellularLocation>
        <location evidence="1">Cell membrane</location>
        <topology evidence="1">Multi-pass membrane protein</topology>
    </subcellularLocation>
</comment>
<dbReference type="PROSITE" id="PS50850">
    <property type="entry name" value="MFS"/>
    <property type="match status" value="1"/>
</dbReference>
<dbReference type="EMBL" id="BAABCJ010000002">
    <property type="protein sequence ID" value="GAA3705119.1"/>
    <property type="molecule type" value="Genomic_DNA"/>
</dbReference>
<feature type="transmembrane region" description="Helical" evidence="6">
    <location>
        <begin position="307"/>
        <end position="327"/>
    </location>
</feature>
<comment type="caution">
    <text evidence="8">The sequence shown here is derived from an EMBL/GenBank/DDBJ whole genome shotgun (WGS) entry which is preliminary data.</text>
</comment>
<feature type="transmembrane region" description="Helical" evidence="6">
    <location>
        <begin position="121"/>
        <end position="139"/>
    </location>
</feature>
<evidence type="ECO:0000256" key="5">
    <source>
        <dbReference type="ARBA" id="ARBA00023136"/>
    </source>
</evidence>